<accession>A0A6J5QC62</accession>
<dbReference type="EMBL" id="LR796994">
    <property type="protein sequence ID" value="CAB4179966.1"/>
    <property type="molecule type" value="Genomic_DNA"/>
</dbReference>
<proteinExistence type="predicted"/>
<reference evidence="2" key="1">
    <citation type="submission" date="2020-05" db="EMBL/GenBank/DDBJ databases">
        <authorList>
            <person name="Chiriac C."/>
            <person name="Salcher M."/>
            <person name="Ghai R."/>
            <person name="Kavagutti S V."/>
        </authorList>
    </citation>
    <scope>NUCLEOTIDE SEQUENCE</scope>
</reference>
<feature type="region of interest" description="Disordered" evidence="1">
    <location>
        <begin position="26"/>
        <end position="51"/>
    </location>
</feature>
<evidence type="ECO:0000256" key="1">
    <source>
        <dbReference type="SAM" id="MobiDB-lite"/>
    </source>
</evidence>
<name>A0A6J5QC62_9CAUD</name>
<protein>
    <submittedName>
        <fullName evidence="2">Uncharacterized protein</fullName>
    </submittedName>
</protein>
<gene>
    <name evidence="2" type="ORF">UFOVP1040_5</name>
</gene>
<organism evidence="2">
    <name type="scientific">uncultured Caudovirales phage</name>
    <dbReference type="NCBI Taxonomy" id="2100421"/>
    <lineage>
        <taxon>Viruses</taxon>
        <taxon>Duplodnaviria</taxon>
        <taxon>Heunggongvirae</taxon>
        <taxon>Uroviricota</taxon>
        <taxon>Caudoviricetes</taxon>
        <taxon>Peduoviridae</taxon>
        <taxon>Maltschvirus</taxon>
        <taxon>Maltschvirus maltsch</taxon>
    </lineage>
</organism>
<evidence type="ECO:0000313" key="2">
    <source>
        <dbReference type="EMBL" id="CAB4179966.1"/>
    </source>
</evidence>
<dbReference type="SUPFAM" id="SSF55486">
    <property type="entry name" value="Metalloproteases ('zincins'), catalytic domain"/>
    <property type="match status" value="1"/>
</dbReference>
<sequence>MSSALALARLLVAKIASRWPAGAPGGHGGEFAPRGSGQAVPAPPEFKTSDASVKAANDALASQLHSLAMAGNVKAVKEWTQGLDKSPKLAAYRTKLLLALGGGLAPSKPTAPTSKPATSMHHVVDAYDTTGNGWTHAKDAATAQKQLAALGVTILPSSKQPPGKQYDDAGFLQLMNQTGREVSRLDARWPGIGSVLNLSRTVPKAGAYGVCYKDAMYAEGPPVTLALKVGGGQGYKNKSGRPFGVQGYVGDDPHERFASVLRHELGHSLDYMTGKTHRDALKAMHFEVGGKPTNTATWAQHNLSEYSKTNTSESLAEMFAHYGSPKYGVGSSPKLPANVEAVMELLAKRKKK</sequence>